<feature type="domain" description="Carbohydrate kinase FGGY C-terminal" evidence="9">
    <location>
        <begin position="262"/>
        <end position="328"/>
    </location>
</feature>
<accession>A0AAW3WGM7</accession>
<evidence type="ECO:0000256" key="1">
    <source>
        <dbReference type="ARBA" id="ARBA00009156"/>
    </source>
</evidence>
<dbReference type="Pfam" id="PF02782">
    <property type="entry name" value="FGGY_C"/>
    <property type="match status" value="1"/>
</dbReference>
<keyword evidence="4 10" id="KW-0418">Kinase</keyword>
<keyword evidence="6" id="KW-0067">ATP-binding</keyword>
<sequence>MAKYIIGIDQSTQGTKALLFNEEGTLVQRTDLPHEQIVNDKGWVSHNPMEIYHNTIEVVKNLIKKAKVNRNEIVGVGISNQRETTIVWDKETGRSIDNAIVWQCSRATEICERLEKIEKAELVRQKTGMNLSPYFPAAKIWWLLEHVEGAKLKAEADKLYFGTMDSWLIYKLTKGAVYKTDYSNASRTQLFNIMELKWDEEVCELFGINPNNLAEVCDSNSNFGETDFEGFLDKAIPIHSVLGDSHGALFGQGCLEPGRIKTTYGTGSSIMMNIGEKPVLSTHGVVTSLAWGMNGKVNYVLEGNINYTGAVITWLKDDLKLIASPTETEQVAFEA</sequence>
<reference evidence="10" key="2">
    <citation type="journal article" date="2022" name="Nat. Biotechnol.">
        <title>Carbon-negative production of acetone and isopropanol by gas fermentation at industrial pilot scale.</title>
        <authorList>
            <person name="Liew F.E."/>
            <person name="Nogle R."/>
            <person name="Abdalla T."/>
            <person name="Rasor B.J."/>
            <person name="Canter C."/>
            <person name="Jensen R.O."/>
            <person name="Wang L."/>
            <person name="Strutz J."/>
            <person name="Chirania P."/>
            <person name="De Tissera S."/>
            <person name="Mueller A.P."/>
            <person name="Ruan Z."/>
            <person name="Gao A."/>
            <person name="Tran L."/>
            <person name="Engle N.L."/>
            <person name="Bromley J.C."/>
            <person name="Daniell J."/>
            <person name="Conrado R."/>
            <person name="Tschaplinski T.J."/>
            <person name="Giannone R.J."/>
            <person name="Hettich R.L."/>
            <person name="Karim A.S."/>
            <person name="Simpson S.D."/>
            <person name="Brown S.D."/>
            <person name="Leang C."/>
            <person name="Jewett M.C."/>
            <person name="Kopke M."/>
        </authorList>
    </citation>
    <scope>NUCLEOTIDE SEQUENCE</scope>
    <source>
        <strain evidence="10">DJ015</strain>
    </source>
</reference>
<protein>
    <recommendedName>
        <fullName evidence="7">ATP:glycerol 3-phosphotransferase</fullName>
    </recommendedName>
</protein>
<evidence type="ECO:0000313" key="11">
    <source>
        <dbReference type="Proteomes" id="UP001194098"/>
    </source>
</evidence>
<evidence type="ECO:0000256" key="3">
    <source>
        <dbReference type="ARBA" id="ARBA00022741"/>
    </source>
</evidence>
<dbReference type="EMBL" id="JABAGV010000208">
    <property type="protein sequence ID" value="MBC2478089.1"/>
    <property type="molecule type" value="Genomic_DNA"/>
</dbReference>
<keyword evidence="5" id="KW-0319">Glycerol metabolism</keyword>
<evidence type="ECO:0000313" key="10">
    <source>
        <dbReference type="EMBL" id="MBC2478089.1"/>
    </source>
</evidence>
<dbReference type="GO" id="GO:0005829">
    <property type="term" value="C:cytosol"/>
    <property type="evidence" value="ECO:0007669"/>
    <property type="project" value="TreeGrafter"/>
</dbReference>
<dbReference type="GO" id="GO:0005524">
    <property type="term" value="F:ATP binding"/>
    <property type="evidence" value="ECO:0007669"/>
    <property type="project" value="UniProtKB-KW"/>
</dbReference>
<keyword evidence="3" id="KW-0547">Nucleotide-binding</keyword>
<dbReference type="AlphaFoldDB" id="A0AAW3WGM7"/>
<proteinExistence type="inferred from homology"/>
<name>A0AAW3WGM7_CLOBE</name>
<comment type="similarity">
    <text evidence="1">Belongs to the FGGY kinase family.</text>
</comment>
<dbReference type="FunFam" id="3.30.420.40:FF:000008">
    <property type="entry name" value="Glycerol kinase"/>
    <property type="match status" value="1"/>
</dbReference>
<evidence type="ECO:0000256" key="7">
    <source>
        <dbReference type="ARBA" id="ARBA00043149"/>
    </source>
</evidence>
<gene>
    <name evidence="10" type="ORF">HGI39_26130</name>
</gene>
<dbReference type="SUPFAM" id="SSF53067">
    <property type="entry name" value="Actin-like ATPase domain"/>
    <property type="match status" value="2"/>
</dbReference>
<evidence type="ECO:0000259" key="8">
    <source>
        <dbReference type="Pfam" id="PF00370"/>
    </source>
</evidence>
<evidence type="ECO:0000259" key="9">
    <source>
        <dbReference type="Pfam" id="PF02782"/>
    </source>
</evidence>
<evidence type="ECO:0000256" key="4">
    <source>
        <dbReference type="ARBA" id="ARBA00022777"/>
    </source>
</evidence>
<feature type="non-terminal residue" evidence="10">
    <location>
        <position position="335"/>
    </location>
</feature>
<evidence type="ECO:0000256" key="2">
    <source>
        <dbReference type="ARBA" id="ARBA00022679"/>
    </source>
</evidence>
<organism evidence="10 11">
    <name type="scientific">Clostridium beijerinckii</name>
    <name type="common">Clostridium MP</name>
    <dbReference type="NCBI Taxonomy" id="1520"/>
    <lineage>
        <taxon>Bacteria</taxon>
        <taxon>Bacillati</taxon>
        <taxon>Bacillota</taxon>
        <taxon>Clostridia</taxon>
        <taxon>Eubacteriales</taxon>
        <taxon>Clostridiaceae</taxon>
        <taxon>Clostridium</taxon>
    </lineage>
</organism>
<dbReference type="RefSeq" id="WP_185687130.1">
    <property type="nucleotide sequence ID" value="NZ_JABAGV010000208.1"/>
</dbReference>
<dbReference type="Pfam" id="PF00370">
    <property type="entry name" value="FGGY_N"/>
    <property type="match status" value="1"/>
</dbReference>
<dbReference type="InterPro" id="IPR043129">
    <property type="entry name" value="ATPase_NBD"/>
</dbReference>
<dbReference type="CDD" id="cd07769">
    <property type="entry name" value="ASKHA_NBD_FGGY_GK"/>
    <property type="match status" value="1"/>
</dbReference>
<dbReference type="InterPro" id="IPR018485">
    <property type="entry name" value="FGGY_C"/>
</dbReference>
<comment type="caution">
    <text evidence="10">The sequence shown here is derived from an EMBL/GenBank/DDBJ whole genome shotgun (WGS) entry which is preliminary data.</text>
</comment>
<dbReference type="PANTHER" id="PTHR10196:SF69">
    <property type="entry name" value="GLYCEROL KINASE"/>
    <property type="match status" value="1"/>
</dbReference>
<evidence type="ECO:0000256" key="6">
    <source>
        <dbReference type="ARBA" id="ARBA00022840"/>
    </source>
</evidence>
<dbReference type="PROSITE" id="PS00933">
    <property type="entry name" value="FGGY_KINASES_1"/>
    <property type="match status" value="1"/>
</dbReference>
<reference evidence="10" key="1">
    <citation type="submission" date="2020-04" db="EMBL/GenBank/DDBJ databases">
        <authorList>
            <person name="Brown S."/>
        </authorList>
    </citation>
    <scope>NUCLEOTIDE SEQUENCE</scope>
    <source>
        <strain evidence="10">DJ015</strain>
    </source>
</reference>
<dbReference type="InterPro" id="IPR018483">
    <property type="entry name" value="Carb_kinase_FGGY_CS"/>
</dbReference>
<dbReference type="InterPro" id="IPR018484">
    <property type="entry name" value="FGGY_N"/>
</dbReference>
<dbReference type="Gene3D" id="3.30.420.40">
    <property type="match status" value="2"/>
</dbReference>
<keyword evidence="2" id="KW-0808">Transferase</keyword>
<dbReference type="GO" id="GO:0004370">
    <property type="term" value="F:glycerol kinase activity"/>
    <property type="evidence" value="ECO:0007669"/>
    <property type="project" value="TreeGrafter"/>
</dbReference>
<dbReference type="Proteomes" id="UP001194098">
    <property type="component" value="Unassembled WGS sequence"/>
</dbReference>
<dbReference type="PANTHER" id="PTHR10196">
    <property type="entry name" value="SUGAR KINASE"/>
    <property type="match status" value="1"/>
</dbReference>
<dbReference type="GO" id="GO:0019563">
    <property type="term" value="P:glycerol catabolic process"/>
    <property type="evidence" value="ECO:0007669"/>
    <property type="project" value="TreeGrafter"/>
</dbReference>
<feature type="domain" description="Carbohydrate kinase FGGY N-terminal" evidence="8">
    <location>
        <begin position="4"/>
        <end position="251"/>
    </location>
</feature>
<evidence type="ECO:0000256" key="5">
    <source>
        <dbReference type="ARBA" id="ARBA00022798"/>
    </source>
</evidence>